<sequence length="386" mass="42142">MVDLSTPEEGEPLWEFRVGVDFGVSARDMGEARALLEQVLAAEDSDGRPFLLRDQRQVDDYLRWGVLDWQQVPARPSQAALVQEKYPGLVNDLAVIEGLGVLLRAPGALPEQTRERIQEVLSGLDRHIFAEDPGRTGGPRIFEGSASTAAAELAEGVYVAFDYDDREYALVVAPSELSPSGRISAAFPKERNDARALDEISRLLEQHTRQQPLDELVRLISRRVNTTRRGGFPSWVPLEGEPERPPLPPARVPVGVIVWSNLEGEEPTVLADISVVRLARTMATTLYETLSDSDAFAGATEFLTSHPAPADWQYPEDVDTWLNALQEATPYPSFSIQSIPVRPADRTPAGSALAHALDQRAQDLGAATGNKPSAPSAPSRESRGGL</sequence>
<name>A0A1R4KBN1_9MICO</name>
<evidence type="ECO:0000313" key="2">
    <source>
        <dbReference type="EMBL" id="SJN41562.1"/>
    </source>
</evidence>
<dbReference type="EMBL" id="FUKO01000029">
    <property type="protein sequence ID" value="SJN41562.1"/>
    <property type="molecule type" value="Genomic_DNA"/>
</dbReference>
<proteinExistence type="predicted"/>
<feature type="region of interest" description="Disordered" evidence="1">
    <location>
        <begin position="340"/>
        <end position="386"/>
    </location>
</feature>
<dbReference type="AlphaFoldDB" id="A0A1R4KBN1"/>
<keyword evidence="3" id="KW-1185">Reference proteome</keyword>
<organism evidence="2 3">
    <name type="scientific">Microbacterium esteraromaticum</name>
    <dbReference type="NCBI Taxonomy" id="57043"/>
    <lineage>
        <taxon>Bacteria</taxon>
        <taxon>Bacillati</taxon>
        <taxon>Actinomycetota</taxon>
        <taxon>Actinomycetes</taxon>
        <taxon>Micrococcales</taxon>
        <taxon>Microbacteriaceae</taxon>
        <taxon>Microbacterium</taxon>
    </lineage>
</organism>
<dbReference type="OrthoDB" id="5061919at2"/>
<dbReference type="RefSeq" id="WP_087132370.1">
    <property type="nucleotide sequence ID" value="NZ_FUKO01000029.1"/>
</dbReference>
<evidence type="ECO:0000256" key="1">
    <source>
        <dbReference type="SAM" id="MobiDB-lite"/>
    </source>
</evidence>
<accession>A0A1R4KBN1</accession>
<reference evidence="2 3" key="1">
    <citation type="submission" date="2017-02" db="EMBL/GenBank/DDBJ databases">
        <authorList>
            <person name="Peterson S.W."/>
        </authorList>
    </citation>
    <scope>NUCLEOTIDE SEQUENCE [LARGE SCALE GENOMIC DNA]</scope>
    <source>
        <strain evidence="2 3">B Mb 05.01</strain>
    </source>
</reference>
<evidence type="ECO:0000313" key="3">
    <source>
        <dbReference type="Proteomes" id="UP000196320"/>
    </source>
</evidence>
<protein>
    <submittedName>
        <fullName evidence="2">Uncharacterized protein</fullName>
    </submittedName>
</protein>
<dbReference type="Proteomes" id="UP000196320">
    <property type="component" value="Unassembled WGS sequence"/>
</dbReference>
<gene>
    <name evidence="2" type="ORF">FM104_11480</name>
</gene>